<protein>
    <submittedName>
        <fullName evidence="2">Uncharacterized protein</fullName>
    </submittedName>
</protein>
<evidence type="ECO:0000313" key="3">
    <source>
        <dbReference type="Proteomes" id="UP000467252"/>
    </source>
</evidence>
<name>A0A7I7USE9_MYCPV</name>
<evidence type="ECO:0000313" key="2">
    <source>
        <dbReference type="EMBL" id="BBY83006.1"/>
    </source>
</evidence>
<dbReference type="RefSeq" id="WP_163903530.1">
    <property type="nucleotide sequence ID" value="NZ_AP022599.1"/>
</dbReference>
<dbReference type="AlphaFoldDB" id="A0A7I7USE9"/>
<feature type="region of interest" description="Disordered" evidence="1">
    <location>
        <begin position="87"/>
        <end position="140"/>
    </location>
</feature>
<organism evidence="2 3">
    <name type="scientific">Mycolicibacterium pulveris</name>
    <name type="common">Mycobacterium pulveris</name>
    <dbReference type="NCBI Taxonomy" id="36813"/>
    <lineage>
        <taxon>Bacteria</taxon>
        <taxon>Bacillati</taxon>
        <taxon>Actinomycetota</taxon>
        <taxon>Actinomycetes</taxon>
        <taxon>Mycobacteriales</taxon>
        <taxon>Mycobacteriaceae</taxon>
        <taxon>Mycolicibacterium</taxon>
    </lineage>
</organism>
<sequence length="140" mass="14355">MTTATGHARHLAAAGLIAAATTVTGGAVGEPPNACAEPREWDVANYDDCVVLNGQKYQSGQITLEQYNRAVIDCCVLNGGIWTDSQGCVAPPAEQSAQPTPPGMAPRPGEATQNPAPPLPPIRNPEITPTFVTPGSVGPG</sequence>
<dbReference type="EMBL" id="AP022599">
    <property type="protein sequence ID" value="BBY83006.1"/>
    <property type="molecule type" value="Genomic_DNA"/>
</dbReference>
<dbReference type="Proteomes" id="UP000467252">
    <property type="component" value="Chromosome"/>
</dbReference>
<gene>
    <name evidence="2" type="ORF">MPUL_41640</name>
</gene>
<keyword evidence="3" id="KW-1185">Reference proteome</keyword>
<proteinExistence type="predicted"/>
<evidence type="ECO:0000256" key="1">
    <source>
        <dbReference type="SAM" id="MobiDB-lite"/>
    </source>
</evidence>
<reference evidence="2 3" key="1">
    <citation type="journal article" date="2019" name="Emerg. Microbes Infect.">
        <title>Comprehensive subspecies identification of 175 nontuberculous mycobacteria species based on 7547 genomic profiles.</title>
        <authorList>
            <person name="Matsumoto Y."/>
            <person name="Kinjo T."/>
            <person name="Motooka D."/>
            <person name="Nabeya D."/>
            <person name="Jung N."/>
            <person name="Uechi K."/>
            <person name="Horii T."/>
            <person name="Iida T."/>
            <person name="Fujita J."/>
            <person name="Nakamura S."/>
        </authorList>
    </citation>
    <scope>NUCLEOTIDE SEQUENCE [LARGE SCALE GENOMIC DNA]</scope>
    <source>
        <strain evidence="2 3">JCM 6370</strain>
    </source>
</reference>
<accession>A0A7I7USE9</accession>